<feature type="compositionally biased region" description="Basic residues" evidence="1">
    <location>
        <begin position="187"/>
        <end position="201"/>
    </location>
</feature>
<reference evidence="3 4" key="1">
    <citation type="submission" date="2024-11" db="EMBL/GenBank/DDBJ databases">
        <title>A near-complete genome assembly of Cinchona calisaya.</title>
        <authorList>
            <person name="Lian D.C."/>
            <person name="Zhao X.W."/>
            <person name="Wei L."/>
        </authorList>
    </citation>
    <scope>NUCLEOTIDE SEQUENCE [LARGE SCALE GENOMIC DNA]</scope>
    <source>
        <tissue evidence="3">Nenye</tissue>
    </source>
</reference>
<dbReference type="PANTHER" id="PTHR35719:SF5">
    <property type="entry name" value="T6K12.7 PROTEIN"/>
    <property type="match status" value="1"/>
</dbReference>
<feature type="compositionally biased region" description="Polar residues" evidence="1">
    <location>
        <begin position="65"/>
        <end position="75"/>
    </location>
</feature>
<accession>A0ABD2ZY19</accession>
<evidence type="ECO:0000256" key="1">
    <source>
        <dbReference type="SAM" id="MobiDB-lite"/>
    </source>
</evidence>
<dbReference type="EMBL" id="JBJUIK010000007">
    <property type="protein sequence ID" value="KAL3523387.1"/>
    <property type="molecule type" value="Genomic_DNA"/>
</dbReference>
<proteinExistence type="predicted"/>
<dbReference type="PANTHER" id="PTHR35719">
    <property type="entry name" value="OS01G0680600 PROTEIN"/>
    <property type="match status" value="1"/>
</dbReference>
<evidence type="ECO:0000256" key="2">
    <source>
        <dbReference type="SAM" id="Phobius"/>
    </source>
</evidence>
<feature type="compositionally biased region" description="Basic and acidic residues" evidence="1">
    <location>
        <begin position="237"/>
        <end position="246"/>
    </location>
</feature>
<keyword evidence="2" id="KW-0472">Membrane</keyword>
<feature type="transmembrane region" description="Helical" evidence="2">
    <location>
        <begin position="292"/>
        <end position="310"/>
    </location>
</feature>
<dbReference type="Proteomes" id="UP001630127">
    <property type="component" value="Unassembled WGS sequence"/>
</dbReference>
<keyword evidence="2" id="KW-1133">Transmembrane helix</keyword>
<dbReference type="AlphaFoldDB" id="A0ABD2ZY19"/>
<name>A0ABD2ZY19_9GENT</name>
<keyword evidence="4" id="KW-1185">Reference proteome</keyword>
<evidence type="ECO:0000313" key="4">
    <source>
        <dbReference type="Proteomes" id="UP001630127"/>
    </source>
</evidence>
<feature type="region of interest" description="Disordered" evidence="1">
    <location>
        <begin position="186"/>
        <end position="284"/>
    </location>
</feature>
<keyword evidence="2" id="KW-0812">Transmembrane</keyword>
<feature type="compositionally biased region" description="Basic and acidic residues" evidence="1">
    <location>
        <begin position="211"/>
        <end position="226"/>
    </location>
</feature>
<comment type="caution">
    <text evidence="3">The sequence shown here is derived from an EMBL/GenBank/DDBJ whole genome shotgun (WGS) entry which is preliminary data.</text>
</comment>
<feature type="transmembrane region" description="Helical" evidence="2">
    <location>
        <begin position="137"/>
        <end position="154"/>
    </location>
</feature>
<protein>
    <submittedName>
        <fullName evidence="3">Uncharacterized protein</fullName>
    </submittedName>
</protein>
<gene>
    <name evidence="3" type="ORF">ACH5RR_016221</name>
</gene>
<organism evidence="3 4">
    <name type="scientific">Cinchona calisaya</name>
    <dbReference type="NCBI Taxonomy" id="153742"/>
    <lineage>
        <taxon>Eukaryota</taxon>
        <taxon>Viridiplantae</taxon>
        <taxon>Streptophyta</taxon>
        <taxon>Embryophyta</taxon>
        <taxon>Tracheophyta</taxon>
        <taxon>Spermatophyta</taxon>
        <taxon>Magnoliopsida</taxon>
        <taxon>eudicotyledons</taxon>
        <taxon>Gunneridae</taxon>
        <taxon>Pentapetalae</taxon>
        <taxon>asterids</taxon>
        <taxon>lamiids</taxon>
        <taxon>Gentianales</taxon>
        <taxon>Rubiaceae</taxon>
        <taxon>Cinchonoideae</taxon>
        <taxon>Cinchoneae</taxon>
        <taxon>Cinchona</taxon>
    </lineage>
</organism>
<sequence length="311" mass="34816">MPLLQMGSGVLQLSALLTCPPSSPPNLCSRKLVVSNIKNPTAQNTTNRCSSAIRAGGRVGGSEWEGTSTRTQNGRSRYHDEFDYDDPESGFSNTRRKRRIWWSDDSDEEDDDDEEEEFLDGLGILEGSTGFSSIFKVLRAFGWMVPAVVVSMVLGTGTNAFVMALALPLAQSALSVVFDMLWGRSTDRHRPKSRSQKRKRAYAGASSGSRTRQEKEQSSQKGKSFDDYQSWVAKKNVSAEKGERRPQNFGGWDELDKQGKMEEEPKTATANEKRGQAKGKLSRRARNRQTPLLVRLLIAFFPFLGFWTKFL</sequence>
<evidence type="ECO:0000313" key="3">
    <source>
        <dbReference type="EMBL" id="KAL3523387.1"/>
    </source>
</evidence>
<feature type="region of interest" description="Disordered" evidence="1">
    <location>
        <begin position="60"/>
        <end position="92"/>
    </location>
</feature>
<feature type="compositionally biased region" description="Basic and acidic residues" evidence="1">
    <location>
        <begin position="254"/>
        <end position="275"/>
    </location>
</feature>